<dbReference type="Gene3D" id="3.30.565.10">
    <property type="entry name" value="Histidine kinase-like ATPase, C-terminal domain"/>
    <property type="match status" value="1"/>
</dbReference>
<gene>
    <name evidence="6" type="ORF">P9H32_04085</name>
</gene>
<evidence type="ECO:0000256" key="1">
    <source>
        <dbReference type="ARBA" id="ARBA00022679"/>
    </source>
</evidence>
<dbReference type="PANTHER" id="PTHR24421:SF62">
    <property type="entry name" value="SENSORY TRANSDUCTION HISTIDINE KINASE"/>
    <property type="match status" value="1"/>
</dbReference>
<evidence type="ECO:0000313" key="6">
    <source>
        <dbReference type="EMBL" id="MDZ8117795.1"/>
    </source>
</evidence>
<dbReference type="InterPro" id="IPR050482">
    <property type="entry name" value="Sensor_HK_TwoCompSys"/>
</dbReference>
<dbReference type="CDD" id="cd16917">
    <property type="entry name" value="HATPase_UhpB-NarQ-NarX-like"/>
    <property type="match status" value="1"/>
</dbReference>
<protein>
    <submittedName>
        <fullName evidence="6">Sensor histidine kinase</fullName>
    </submittedName>
</protein>
<evidence type="ECO:0000313" key="7">
    <source>
        <dbReference type="Proteomes" id="UP001290861"/>
    </source>
</evidence>
<dbReference type="RefSeq" id="WP_322607597.1">
    <property type="nucleotide sequence ID" value="NZ_JARVCO010000004.1"/>
</dbReference>
<accession>A0ABU5MUF8</accession>
<organism evidence="6 7">
    <name type="scientific">Pontiella agarivorans</name>
    <dbReference type="NCBI Taxonomy" id="3038953"/>
    <lineage>
        <taxon>Bacteria</taxon>
        <taxon>Pseudomonadati</taxon>
        <taxon>Kiritimatiellota</taxon>
        <taxon>Kiritimatiellia</taxon>
        <taxon>Kiritimatiellales</taxon>
        <taxon>Pontiellaceae</taxon>
        <taxon>Pontiella</taxon>
    </lineage>
</organism>
<comment type="caution">
    <text evidence="6">The sequence shown here is derived from an EMBL/GenBank/DDBJ whole genome shotgun (WGS) entry which is preliminary data.</text>
</comment>
<dbReference type="SMART" id="SM00387">
    <property type="entry name" value="HATPase_c"/>
    <property type="match status" value="1"/>
</dbReference>
<dbReference type="Pfam" id="PF02518">
    <property type="entry name" value="HATPase_c"/>
    <property type="match status" value="1"/>
</dbReference>
<evidence type="ECO:0000256" key="4">
    <source>
        <dbReference type="SAM" id="Phobius"/>
    </source>
</evidence>
<dbReference type="GO" id="GO:0016301">
    <property type="term" value="F:kinase activity"/>
    <property type="evidence" value="ECO:0007669"/>
    <property type="project" value="UniProtKB-KW"/>
</dbReference>
<feature type="domain" description="Histidine kinase/HSP90-like ATPase" evidence="5">
    <location>
        <begin position="622"/>
        <end position="715"/>
    </location>
</feature>
<dbReference type="InterPro" id="IPR036890">
    <property type="entry name" value="HATPase_C_sf"/>
</dbReference>
<keyword evidence="2 6" id="KW-0418">Kinase</keyword>
<reference evidence="6 7" key="1">
    <citation type="journal article" date="2024" name="Appl. Environ. Microbiol.">
        <title>Pontiella agarivorans sp. nov., a novel marine anaerobic bacterium capable of degrading macroalgal polysaccharides and fixing nitrogen.</title>
        <authorList>
            <person name="Liu N."/>
            <person name="Kivenson V."/>
            <person name="Peng X."/>
            <person name="Cui Z."/>
            <person name="Lankiewicz T.S."/>
            <person name="Gosselin K.M."/>
            <person name="English C.J."/>
            <person name="Blair E.M."/>
            <person name="O'Malley M.A."/>
            <person name="Valentine D.L."/>
        </authorList>
    </citation>
    <scope>NUCLEOTIDE SEQUENCE [LARGE SCALE GENOMIC DNA]</scope>
    <source>
        <strain evidence="6 7">NLcol2</strain>
    </source>
</reference>
<feature type="transmembrane region" description="Helical" evidence="4">
    <location>
        <begin position="444"/>
        <end position="465"/>
    </location>
</feature>
<keyword evidence="4" id="KW-0472">Membrane</keyword>
<keyword evidence="4" id="KW-1133">Transmembrane helix</keyword>
<proteinExistence type="predicted"/>
<evidence type="ECO:0000259" key="5">
    <source>
        <dbReference type="SMART" id="SM00387"/>
    </source>
</evidence>
<dbReference type="EMBL" id="JARVCO010000004">
    <property type="protein sequence ID" value="MDZ8117795.1"/>
    <property type="molecule type" value="Genomic_DNA"/>
</dbReference>
<dbReference type="Gene3D" id="1.20.5.1930">
    <property type="match status" value="1"/>
</dbReference>
<sequence length="722" mass="80346">MLLLLACPSFGQSVITNVMDLRQLSVEEAAMGIPVEVSGQLVCLSPGGAHFFILTENGGAYVQRPGDHTILPRLHTGALVKIEGKTYPGEFYPAIEAVDVKVDGWKPPPRGRPFQLDEINRPASDCDWVSVEGRVIGYSDVAAPYGRFYLLLEINDSIQLGVNMPAVVPVWKKLPDCMFRRVRFNAIVGTIYNAQRQMTGRVFIADSIMDFELIEEEGLHHAAVNVPIEELMQVTMDPQKPVRTRGLVTHASGNDIYLRGAESALRVAVMNSDGLKVGQRVEVEGFAWPQPVSPAFRALKVRVLSDTGKQPEPVDVELDELFGTDLPEDLMDSRLNYGLIRMQAQLLEVGKSFAAPAEKSGNAVQVSLLCRSGDNSFEARLPIGVEGPEELKPGAVLELTGICNLMHNEDMRWRLYADGLWLQLRGVDDITVIKPAPWWTVKRLLWAVGIIFTILLLFVAWTLLLRKTVERQTGIISDKVEREAVLDERQRIARELHDNLEQGLAGTAIQLQGSRRLLKHNTETFSSELWKMADAFQPLENLAERFDADMGRNVHEFAAAQEMLAYCGDESRTSIIDLRGGLLEKMDLPAALRQALQPLADEGLAELDIRVSGMPKRLKQIADRNLLMVAREAVTNAVRHGNPTEIRVELTYWASSLSMTIYNNGKGFDPEQLPPAGHFGVRGMHERINRIKGELTIESEIDKGTTVTVKLASLKEWELEQA</sequence>
<dbReference type="SUPFAM" id="SSF55874">
    <property type="entry name" value="ATPase domain of HSP90 chaperone/DNA topoisomerase II/histidine kinase"/>
    <property type="match status" value="1"/>
</dbReference>
<dbReference type="Proteomes" id="UP001290861">
    <property type="component" value="Unassembled WGS sequence"/>
</dbReference>
<evidence type="ECO:0000256" key="2">
    <source>
        <dbReference type="ARBA" id="ARBA00022777"/>
    </source>
</evidence>
<name>A0ABU5MUF8_9BACT</name>
<keyword evidence="7" id="KW-1185">Reference proteome</keyword>
<dbReference type="InterPro" id="IPR003594">
    <property type="entry name" value="HATPase_dom"/>
</dbReference>
<keyword evidence="4" id="KW-0812">Transmembrane</keyword>
<keyword evidence="3" id="KW-0902">Two-component regulatory system</keyword>
<dbReference type="InterPro" id="IPR011712">
    <property type="entry name" value="Sig_transdc_His_kin_sub3_dim/P"/>
</dbReference>
<dbReference type="PANTHER" id="PTHR24421">
    <property type="entry name" value="NITRATE/NITRITE SENSOR PROTEIN NARX-RELATED"/>
    <property type="match status" value="1"/>
</dbReference>
<dbReference type="Pfam" id="PF07730">
    <property type="entry name" value="HisKA_3"/>
    <property type="match status" value="1"/>
</dbReference>
<evidence type="ECO:0000256" key="3">
    <source>
        <dbReference type="ARBA" id="ARBA00023012"/>
    </source>
</evidence>
<keyword evidence="1" id="KW-0808">Transferase</keyword>